<dbReference type="Proteomes" id="UP001148313">
    <property type="component" value="Unassembled WGS sequence"/>
</dbReference>
<dbReference type="SUPFAM" id="SSF161084">
    <property type="entry name" value="MAPEG domain-like"/>
    <property type="match status" value="1"/>
</dbReference>
<dbReference type="InterPro" id="IPR023352">
    <property type="entry name" value="MAPEG-like_dom_sf"/>
</dbReference>
<keyword evidence="8" id="KW-1185">Reference proteome</keyword>
<dbReference type="EMBL" id="JAPJZH010000002">
    <property type="protein sequence ID" value="MDA4844360.1"/>
    <property type="molecule type" value="Genomic_DNA"/>
</dbReference>
<feature type="signal peptide" evidence="6">
    <location>
        <begin position="1"/>
        <end position="20"/>
    </location>
</feature>
<keyword evidence="2 5" id="KW-0812">Transmembrane</keyword>
<evidence type="ECO:0000313" key="7">
    <source>
        <dbReference type="EMBL" id="MDA4844360.1"/>
    </source>
</evidence>
<organism evidence="7 8">
    <name type="scientific">Hoeflea poritis</name>
    <dbReference type="NCBI Taxonomy" id="2993659"/>
    <lineage>
        <taxon>Bacteria</taxon>
        <taxon>Pseudomonadati</taxon>
        <taxon>Pseudomonadota</taxon>
        <taxon>Alphaproteobacteria</taxon>
        <taxon>Hyphomicrobiales</taxon>
        <taxon>Rhizobiaceae</taxon>
        <taxon>Hoeflea</taxon>
    </lineage>
</organism>
<keyword evidence="6" id="KW-0732">Signal</keyword>
<feature type="transmembrane region" description="Helical" evidence="5">
    <location>
        <begin position="104"/>
        <end position="123"/>
    </location>
</feature>
<evidence type="ECO:0000256" key="1">
    <source>
        <dbReference type="ARBA" id="ARBA00004370"/>
    </source>
</evidence>
<evidence type="ECO:0000256" key="6">
    <source>
        <dbReference type="SAM" id="SignalP"/>
    </source>
</evidence>
<comment type="subcellular location">
    <subcellularLocation>
        <location evidence="1">Membrane</location>
    </subcellularLocation>
</comment>
<dbReference type="InterPro" id="IPR001129">
    <property type="entry name" value="Membr-assoc_MAPEG"/>
</dbReference>
<dbReference type="PANTHER" id="PTHR35814">
    <property type="match status" value="1"/>
</dbReference>
<evidence type="ECO:0000256" key="4">
    <source>
        <dbReference type="ARBA" id="ARBA00023136"/>
    </source>
</evidence>
<feature type="transmembrane region" description="Helical" evidence="5">
    <location>
        <begin position="74"/>
        <end position="97"/>
    </location>
</feature>
<feature type="chain" id="PRO_5046743881" evidence="6">
    <location>
        <begin position="21"/>
        <end position="130"/>
    </location>
</feature>
<evidence type="ECO:0000256" key="5">
    <source>
        <dbReference type="SAM" id="Phobius"/>
    </source>
</evidence>
<proteinExistence type="predicted"/>
<protein>
    <submittedName>
        <fullName evidence="7">MAPEG family protein</fullName>
    </submittedName>
</protein>
<evidence type="ECO:0000256" key="2">
    <source>
        <dbReference type="ARBA" id="ARBA00022692"/>
    </source>
</evidence>
<accession>A0ABT4VI62</accession>
<dbReference type="Pfam" id="PF01124">
    <property type="entry name" value="MAPEG"/>
    <property type="match status" value="1"/>
</dbReference>
<evidence type="ECO:0000313" key="8">
    <source>
        <dbReference type="Proteomes" id="UP001148313"/>
    </source>
</evidence>
<reference evidence="7" key="1">
    <citation type="submission" date="2022-11" db="EMBL/GenBank/DDBJ databases">
        <title>Hoeflea poritis sp. nov., isolated from scleractinian coral Porites lutea.</title>
        <authorList>
            <person name="Zhang G."/>
            <person name="Wei Q."/>
            <person name="Cai L."/>
        </authorList>
    </citation>
    <scope>NUCLEOTIDE SEQUENCE</scope>
    <source>
        <strain evidence="7">E7-10</strain>
    </source>
</reference>
<comment type="caution">
    <text evidence="7">The sequence shown here is derived from an EMBL/GenBank/DDBJ whole genome shotgun (WGS) entry which is preliminary data.</text>
</comment>
<dbReference type="PANTHER" id="PTHR35814:SF1">
    <property type="entry name" value="GLUTATHIONE S-TRANSFERASE-RELATED"/>
    <property type="match status" value="1"/>
</dbReference>
<name>A0ABT4VI62_9HYPH</name>
<keyword evidence="3 5" id="KW-1133">Transmembrane helix</keyword>
<gene>
    <name evidence="7" type="ORF">OOZ53_03320</name>
</gene>
<dbReference type="RefSeq" id="WP_271087891.1">
    <property type="nucleotide sequence ID" value="NZ_JAPJZH010000002.1"/>
</dbReference>
<sequence length="130" mass="13965">MITITMVFTGIFLLMHTALSATTSAHRAKFDVDYGDGGNLAMLKAIRAQGNFIEYVPILLIAMGASEYVGAAPWFLWTCGWVLVIARISHAAYMLGFAGKPARLLGAGLTFLLMTVFGIYLIGRGTGLMA</sequence>
<evidence type="ECO:0000256" key="3">
    <source>
        <dbReference type="ARBA" id="ARBA00022989"/>
    </source>
</evidence>
<dbReference type="Gene3D" id="1.20.120.550">
    <property type="entry name" value="Membrane associated eicosanoid/glutathione metabolism-like domain"/>
    <property type="match status" value="1"/>
</dbReference>
<keyword evidence="4 5" id="KW-0472">Membrane</keyword>